<dbReference type="AlphaFoldDB" id="A0A517Y4R5"/>
<dbReference type="PROSITE" id="PS51257">
    <property type="entry name" value="PROKAR_LIPOPROTEIN"/>
    <property type="match status" value="1"/>
</dbReference>
<protein>
    <submittedName>
        <fullName evidence="1">Uncharacterized protein</fullName>
    </submittedName>
</protein>
<dbReference type="PANTHER" id="PTHR35757:SF1">
    <property type="entry name" value="THERMOSOME SUBUNIT GAMMA"/>
    <property type="match status" value="1"/>
</dbReference>
<dbReference type="KEGG" id="aagg:ETAA8_03010"/>
<reference evidence="1 2" key="1">
    <citation type="submission" date="2019-02" db="EMBL/GenBank/DDBJ databases">
        <title>Deep-cultivation of Planctomycetes and their phenomic and genomic characterization uncovers novel biology.</title>
        <authorList>
            <person name="Wiegand S."/>
            <person name="Jogler M."/>
            <person name="Boedeker C."/>
            <person name="Pinto D."/>
            <person name="Vollmers J."/>
            <person name="Rivas-Marin E."/>
            <person name="Kohn T."/>
            <person name="Peeters S.H."/>
            <person name="Heuer A."/>
            <person name="Rast P."/>
            <person name="Oberbeckmann S."/>
            <person name="Bunk B."/>
            <person name="Jeske O."/>
            <person name="Meyerdierks A."/>
            <person name="Storesund J.E."/>
            <person name="Kallscheuer N."/>
            <person name="Luecker S."/>
            <person name="Lage O.M."/>
            <person name="Pohl T."/>
            <person name="Merkel B.J."/>
            <person name="Hornburger P."/>
            <person name="Mueller R.-W."/>
            <person name="Bruemmer F."/>
            <person name="Labrenz M."/>
            <person name="Spormann A.M."/>
            <person name="Op den Camp H."/>
            <person name="Overmann J."/>
            <person name="Amann R."/>
            <person name="Jetten M.S.M."/>
            <person name="Mascher T."/>
            <person name="Medema M.H."/>
            <person name="Devos D.P."/>
            <person name="Kaster A.-K."/>
            <person name="Ovreas L."/>
            <person name="Rohde M."/>
            <person name="Galperin M.Y."/>
            <person name="Jogler C."/>
        </authorList>
    </citation>
    <scope>NUCLEOTIDE SEQUENCE [LARGE SCALE GENOMIC DNA]</scope>
    <source>
        <strain evidence="1 2">ETA_A8</strain>
    </source>
</reference>
<dbReference type="Proteomes" id="UP000315017">
    <property type="component" value="Chromosome"/>
</dbReference>
<evidence type="ECO:0000313" key="2">
    <source>
        <dbReference type="Proteomes" id="UP000315017"/>
    </source>
</evidence>
<dbReference type="PANTHER" id="PTHR35757">
    <property type="entry name" value="THERMOSOME SUBUNIT GAMMA"/>
    <property type="match status" value="1"/>
</dbReference>
<evidence type="ECO:0000313" key="1">
    <source>
        <dbReference type="EMBL" id="QDU25238.1"/>
    </source>
</evidence>
<accession>A0A517Y4R5</accession>
<organism evidence="1 2">
    <name type="scientific">Anatilimnocola aggregata</name>
    <dbReference type="NCBI Taxonomy" id="2528021"/>
    <lineage>
        <taxon>Bacteria</taxon>
        <taxon>Pseudomonadati</taxon>
        <taxon>Planctomycetota</taxon>
        <taxon>Planctomycetia</taxon>
        <taxon>Pirellulales</taxon>
        <taxon>Pirellulaceae</taxon>
        <taxon>Anatilimnocola</taxon>
    </lineage>
</organism>
<keyword evidence="2" id="KW-1185">Reference proteome</keyword>
<name>A0A517Y4R5_9BACT</name>
<dbReference type="OrthoDB" id="249177at2"/>
<dbReference type="EMBL" id="CP036274">
    <property type="protein sequence ID" value="QDU25238.1"/>
    <property type="molecule type" value="Genomic_DNA"/>
</dbReference>
<proteinExistence type="predicted"/>
<sequence>MRTLAVGLLTFVGFACGWLVSLLPAVAQEGKPAANAEAKATAAKEAADNQEPAAQENFIRIHRNDKGTPLTMDTGIARYQAAAGKNKGAIVDLIGAVHIGEKSYYDALNKKFEDYDVLLYELVAPPNTRIPKGAKGSSGHPIAAMQTGMKSMLGLEHQLECVDYTKANFVHADMSPDEFAKSMKDKGESFAQMIFRAMGAGMAQQATGKQSGDLEMLAALFSNNRAQKLRLAMSSQFEDLDSQTIIFDGPDGSTILTERNRKAFEVLAKELAAGKKKIGVFYGAAHLPDMEKKLADDFGMQRTELTWLPAWSLTSTPLPAVDEEKPAEKKEEKKKS</sequence>
<gene>
    <name evidence="1" type="ORF">ETAA8_03010</name>
</gene>
<dbReference type="RefSeq" id="WP_145083854.1">
    <property type="nucleotide sequence ID" value="NZ_CP036274.1"/>
</dbReference>